<evidence type="ECO:0000313" key="2">
    <source>
        <dbReference type="Proteomes" id="UP001148737"/>
    </source>
</evidence>
<dbReference type="Proteomes" id="UP001148737">
    <property type="component" value="Unassembled WGS sequence"/>
</dbReference>
<accession>A0ACC1QCK9</accession>
<organism evidence="1 2">
    <name type="scientific">Lecanicillium saksenae</name>
    <dbReference type="NCBI Taxonomy" id="468837"/>
    <lineage>
        <taxon>Eukaryota</taxon>
        <taxon>Fungi</taxon>
        <taxon>Dikarya</taxon>
        <taxon>Ascomycota</taxon>
        <taxon>Pezizomycotina</taxon>
        <taxon>Sordariomycetes</taxon>
        <taxon>Hypocreomycetidae</taxon>
        <taxon>Hypocreales</taxon>
        <taxon>Cordycipitaceae</taxon>
        <taxon>Lecanicillium</taxon>
    </lineage>
</organism>
<comment type="caution">
    <text evidence="1">The sequence shown here is derived from an EMBL/GenBank/DDBJ whole genome shotgun (WGS) entry which is preliminary data.</text>
</comment>
<keyword evidence="2" id="KW-1185">Reference proteome</keyword>
<evidence type="ECO:0000313" key="1">
    <source>
        <dbReference type="EMBL" id="KAJ3472799.1"/>
    </source>
</evidence>
<dbReference type="EMBL" id="JANAKD010002844">
    <property type="protein sequence ID" value="KAJ3472799.1"/>
    <property type="molecule type" value="Genomic_DNA"/>
</dbReference>
<name>A0ACC1QCK9_9HYPO</name>
<reference evidence="1" key="1">
    <citation type="submission" date="2022-07" db="EMBL/GenBank/DDBJ databases">
        <title>Genome Sequence of Lecanicillium saksenae.</title>
        <authorList>
            <person name="Buettner E."/>
        </authorList>
    </citation>
    <scope>NUCLEOTIDE SEQUENCE</scope>
    <source>
        <strain evidence="1">VT-O1</strain>
    </source>
</reference>
<proteinExistence type="predicted"/>
<gene>
    <name evidence="1" type="ORF">NLG97_g10709</name>
</gene>
<sequence>MTTNMDTPEAANVLLAGLKCRGNVHLVVGTNPLAAARCAQSLAAGARPILVAPAASDLHYGLQAKIDDGSVEPNEWTPQEAKAYETAVMAFIDGVELAERDADRNRFGHELSRRMRENWENGSFWYNALLRQGFEVAPVMALCRHMEPFCAVKPPGGGRDAGAGGEEDGGV</sequence>
<protein>
    <submittedName>
        <fullName evidence="1">Uncharacterized protein</fullName>
    </submittedName>
</protein>